<dbReference type="Gene3D" id="3.40.50.720">
    <property type="entry name" value="NAD(P)-binding Rossmann-like Domain"/>
    <property type="match status" value="1"/>
</dbReference>
<evidence type="ECO:0000313" key="2">
    <source>
        <dbReference type="EMBL" id="EKC72010.1"/>
    </source>
</evidence>
<dbReference type="InterPro" id="IPR036291">
    <property type="entry name" value="NAD(P)-bd_dom_sf"/>
</dbReference>
<dbReference type="InterPro" id="IPR022893">
    <property type="entry name" value="Shikimate_DH_fam"/>
</dbReference>
<organism evidence="2">
    <name type="scientific">human gut metagenome</name>
    <dbReference type="NCBI Taxonomy" id="408170"/>
    <lineage>
        <taxon>unclassified sequences</taxon>
        <taxon>metagenomes</taxon>
        <taxon>organismal metagenomes</taxon>
    </lineage>
</organism>
<dbReference type="EMBL" id="AJWZ01002054">
    <property type="protein sequence ID" value="EKC72010.1"/>
    <property type="molecule type" value="Genomic_DNA"/>
</dbReference>
<dbReference type="GO" id="GO:0009423">
    <property type="term" value="P:chorismate biosynthetic process"/>
    <property type="evidence" value="ECO:0007669"/>
    <property type="project" value="TreeGrafter"/>
</dbReference>
<protein>
    <submittedName>
        <fullName evidence="2">Shikimate 5-dehydrogenase</fullName>
    </submittedName>
</protein>
<dbReference type="Pfam" id="PF08501">
    <property type="entry name" value="Shikimate_dh_N"/>
    <property type="match status" value="1"/>
</dbReference>
<dbReference type="CDD" id="cd01065">
    <property type="entry name" value="NAD_bind_Shikimate_DH"/>
    <property type="match status" value="1"/>
</dbReference>
<dbReference type="GO" id="GO:0019632">
    <property type="term" value="P:shikimate metabolic process"/>
    <property type="evidence" value="ECO:0007669"/>
    <property type="project" value="TreeGrafter"/>
</dbReference>
<dbReference type="Gene3D" id="3.40.50.10860">
    <property type="entry name" value="Leucine Dehydrogenase, chain A, domain 1"/>
    <property type="match status" value="1"/>
</dbReference>
<evidence type="ECO:0000259" key="1">
    <source>
        <dbReference type="Pfam" id="PF08501"/>
    </source>
</evidence>
<dbReference type="AlphaFoldDB" id="K1U101"/>
<reference evidence="2" key="1">
    <citation type="journal article" date="2013" name="Environ. Microbiol.">
        <title>Microbiota from the distal guts of lean and obese adolescents exhibit partial functional redundancy besides clear differences in community structure.</title>
        <authorList>
            <person name="Ferrer M."/>
            <person name="Ruiz A."/>
            <person name="Lanza F."/>
            <person name="Haange S.B."/>
            <person name="Oberbach A."/>
            <person name="Till H."/>
            <person name="Bargiela R."/>
            <person name="Campoy C."/>
            <person name="Segura M.T."/>
            <person name="Richter M."/>
            <person name="von Bergen M."/>
            <person name="Seifert J."/>
            <person name="Suarez A."/>
        </authorList>
    </citation>
    <scope>NUCLEOTIDE SEQUENCE</scope>
</reference>
<feature type="non-terminal residue" evidence="2">
    <location>
        <position position="1"/>
    </location>
</feature>
<dbReference type="PANTHER" id="PTHR21089">
    <property type="entry name" value="SHIKIMATE DEHYDROGENASE"/>
    <property type="match status" value="1"/>
</dbReference>
<gene>
    <name evidence="2" type="ORF">OBE_03108</name>
</gene>
<name>K1U101_9ZZZZ</name>
<dbReference type="GO" id="GO:0004764">
    <property type="term" value="F:shikimate 3-dehydrogenase (NADP+) activity"/>
    <property type="evidence" value="ECO:0007669"/>
    <property type="project" value="InterPro"/>
</dbReference>
<accession>K1U101</accession>
<dbReference type="SUPFAM" id="SSF53223">
    <property type="entry name" value="Aminoacid dehydrogenase-like, N-terminal domain"/>
    <property type="match status" value="1"/>
</dbReference>
<dbReference type="SUPFAM" id="SSF51735">
    <property type="entry name" value="NAD(P)-binding Rossmann-fold domains"/>
    <property type="match status" value="1"/>
</dbReference>
<feature type="domain" description="Shikimate dehydrogenase substrate binding N-terminal" evidence="1">
    <location>
        <begin position="9"/>
        <end position="44"/>
    </location>
</feature>
<comment type="caution">
    <text evidence="2">The sequence shown here is derived from an EMBL/GenBank/DDBJ whole genome shotgun (WGS) entry which is preliminary data.</text>
</comment>
<dbReference type="InterPro" id="IPR046346">
    <property type="entry name" value="Aminoacid_DH-like_N_sf"/>
</dbReference>
<sequence length="197" mass="21523">LEEKYSELKKLDGFNVTIPHKTKIIPMLDTLSQRAELFGAVNTVKTENGKATGHNTDCFGFLRALEMADIKLGGNVLLCGSGGVARMFAFESILAGANLTIAVRANDIPAANLIKKEIKRKNFKKIAEVITLDEVEGEFDLLINGTPVGMYPKVDASVLPKEKVEKCKAVFDAVYNPQETLILKYAKDSGIKYSNGL</sequence>
<dbReference type="InterPro" id="IPR013708">
    <property type="entry name" value="Shikimate_DH-bd_N"/>
</dbReference>
<feature type="non-terminal residue" evidence="2">
    <location>
        <position position="197"/>
    </location>
</feature>
<proteinExistence type="predicted"/>
<dbReference type="PANTHER" id="PTHR21089:SF1">
    <property type="entry name" value="BIFUNCTIONAL 3-DEHYDROQUINATE DEHYDRATASE_SHIKIMATE DEHYDROGENASE, CHLOROPLASTIC"/>
    <property type="match status" value="1"/>
</dbReference>